<dbReference type="EMBL" id="JBAHYK010001591">
    <property type="protein sequence ID" value="KAL0567423.1"/>
    <property type="molecule type" value="Genomic_DNA"/>
</dbReference>
<dbReference type="Pfam" id="PF10250">
    <property type="entry name" value="O-FucT"/>
    <property type="match status" value="1"/>
</dbReference>
<keyword evidence="6" id="KW-1185">Reference proteome</keyword>
<organism evidence="5 6">
    <name type="scientific">Marasmius crinis-equi</name>
    <dbReference type="NCBI Taxonomy" id="585013"/>
    <lineage>
        <taxon>Eukaryota</taxon>
        <taxon>Fungi</taxon>
        <taxon>Dikarya</taxon>
        <taxon>Basidiomycota</taxon>
        <taxon>Agaricomycotina</taxon>
        <taxon>Agaricomycetes</taxon>
        <taxon>Agaricomycetidae</taxon>
        <taxon>Agaricales</taxon>
        <taxon>Marasmiineae</taxon>
        <taxon>Marasmiaceae</taxon>
        <taxon>Marasmius</taxon>
    </lineage>
</organism>
<dbReference type="CDD" id="cd11296">
    <property type="entry name" value="O-FucT_like"/>
    <property type="match status" value="1"/>
</dbReference>
<accession>A0ABR3EWZ6</accession>
<keyword evidence="1" id="KW-0808">Transferase</keyword>
<dbReference type="Gene3D" id="3.40.50.11350">
    <property type="match status" value="1"/>
</dbReference>
<evidence type="ECO:0000313" key="6">
    <source>
        <dbReference type="Proteomes" id="UP001465976"/>
    </source>
</evidence>
<comment type="caution">
    <text evidence="5">The sequence shown here is derived from an EMBL/GenBank/DDBJ whole genome shotgun (WGS) entry which is preliminary data.</text>
</comment>
<feature type="transmembrane region" description="Helical" evidence="4">
    <location>
        <begin position="37"/>
        <end position="57"/>
    </location>
</feature>
<keyword evidence="2" id="KW-0294">Fucose metabolism</keyword>
<evidence type="ECO:0000256" key="2">
    <source>
        <dbReference type="ARBA" id="ARBA00023253"/>
    </source>
</evidence>
<evidence type="ECO:0000313" key="5">
    <source>
        <dbReference type="EMBL" id="KAL0567423.1"/>
    </source>
</evidence>
<keyword evidence="3" id="KW-0119">Carbohydrate metabolism</keyword>
<dbReference type="Proteomes" id="UP001465976">
    <property type="component" value="Unassembled WGS sequence"/>
</dbReference>
<name>A0ABR3EWZ6_9AGAR</name>
<evidence type="ECO:0000256" key="1">
    <source>
        <dbReference type="ARBA" id="ARBA00022679"/>
    </source>
</evidence>
<evidence type="ECO:0000256" key="3">
    <source>
        <dbReference type="ARBA" id="ARBA00023277"/>
    </source>
</evidence>
<proteinExistence type="predicted"/>
<evidence type="ECO:0000256" key="4">
    <source>
        <dbReference type="SAM" id="Phobius"/>
    </source>
</evidence>
<dbReference type="InterPro" id="IPR019378">
    <property type="entry name" value="GDP-Fuc_O-FucTrfase"/>
</dbReference>
<protein>
    <submittedName>
        <fullName evidence="5">Uncharacterized protein</fullName>
    </submittedName>
</protein>
<sequence length="457" mass="51723">MPVRYPPHSQWVQARSLSYYLTATFWSIRRILTLRRVLLLATASTVLSILFVLRSGIPPTLMEIRDYENNLPQHNLTEALYDKSLDPPGRRKYLRVEGGAHGVGFNNVLQQLLHLTYLAHESGRAFVFEDYTWSQLPFRYTLYDYALRPTRLPINAITSGASAGGAVPLDSLRSVSVGFFNQVCREENRVVIDASEAPPESDFNSGTQLVRWWLDRLKKVGHRPCVVIRATKQFTIFDWSYIGSPLPLSFFPLLNSSAAVTHFSWSPLVLSAVARNFALLKPSDPQSLFVGGTEASVLKGLVALHLRRGDFKSHCHFVHEHHAQYSGFNKLEVLLDKFNSAANPSFDYYRQHCYPDIDEILEKLNQVRKDNPSLGLKRVFLLSNGSGWWVYRLAQKLKENGWTDVVGSNDLRLDSGQKQVSGAVDMAIAEKAEVFIGNGFEWEYYFATSREGDEAGE</sequence>
<gene>
    <name evidence="5" type="ORF">V5O48_014571</name>
</gene>
<keyword evidence="4" id="KW-0472">Membrane</keyword>
<keyword evidence="4" id="KW-0812">Transmembrane</keyword>
<reference evidence="5 6" key="1">
    <citation type="submission" date="2024-02" db="EMBL/GenBank/DDBJ databases">
        <title>A draft genome for the cacao thread blight pathogen Marasmius crinis-equi.</title>
        <authorList>
            <person name="Cohen S.P."/>
            <person name="Baruah I.K."/>
            <person name="Amoako-Attah I."/>
            <person name="Bukari Y."/>
            <person name="Meinhardt L.W."/>
            <person name="Bailey B.A."/>
        </authorList>
    </citation>
    <scope>NUCLEOTIDE SEQUENCE [LARGE SCALE GENOMIC DNA]</scope>
    <source>
        <strain evidence="5 6">GH-76</strain>
    </source>
</reference>
<keyword evidence="4" id="KW-1133">Transmembrane helix</keyword>